<dbReference type="AlphaFoldDB" id="A0A6A6H0U2"/>
<feature type="domain" description="NAD-dependent epimerase/dehydratase" evidence="1">
    <location>
        <begin position="13"/>
        <end position="235"/>
    </location>
</feature>
<sequence length="329" mass="34645">MSNPTPTNKGRLFITGATGYIGRVVTELALSSGWATVHGLSRTPTGDTILSNLGATPIRGELSSLDVLQRESAAADAVLHLAFIHDFSGATPYSDILATDAAAVDAMATGLRGTGKPLVISSGCALVEADPAGAETDETAAIMANPPLERMKAEAYALRLKEEGVRVSAIRLAPFVYGRGGSGFLPMLLQQAALLGESVYVEDGATRSTDVHVDDAARMYLLAVEKAKPGDVFNCTSSTNVTSKELAGAIGEVIKVPVRSVSREEAVKKLGPFLPMILTHENRSASRKAMGQLGWQPKEVDRLTDTTRGSYVAFAEKLRSDASQKTAGL</sequence>
<evidence type="ECO:0000259" key="1">
    <source>
        <dbReference type="Pfam" id="PF01370"/>
    </source>
</evidence>
<dbReference type="PANTHER" id="PTHR48079">
    <property type="entry name" value="PROTEIN YEEZ"/>
    <property type="match status" value="1"/>
</dbReference>
<dbReference type="SUPFAM" id="SSF51735">
    <property type="entry name" value="NAD(P)-binding Rossmann-fold domains"/>
    <property type="match status" value="1"/>
</dbReference>
<protein>
    <submittedName>
        <fullName evidence="2">Putative NAD dependent epimerase/dehydratase</fullName>
    </submittedName>
</protein>
<dbReference type="GO" id="GO:0005737">
    <property type="term" value="C:cytoplasm"/>
    <property type="evidence" value="ECO:0007669"/>
    <property type="project" value="TreeGrafter"/>
</dbReference>
<evidence type="ECO:0000313" key="2">
    <source>
        <dbReference type="EMBL" id="KAF2231497.1"/>
    </source>
</evidence>
<dbReference type="OrthoDB" id="10262413at2759"/>
<dbReference type="InterPro" id="IPR001509">
    <property type="entry name" value="Epimerase_deHydtase"/>
</dbReference>
<dbReference type="Gene3D" id="3.40.50.720">
    <property type="entry name" value="NAD(P)-binding Rossmann-like Domain"/>
    <property type="match status" value="1"/>
</dbReference>
<gene>
    <name evidence="2" type="ORF">EV356DRAFT_506887</name>
</gene>
<proteinExistence type="predicted"/>
<evidence type="ECO:0000313" key="3">
    <source>
        <dbReference type="Proteomes" id="UP000800092"/>
    </source>
</evidence>
<name>A0A6A6H0U2_VIRVR</name>
<keyword evidence="3" id="KW-1185">Reference proteome</keyword>
<organism evidence="2 3">
    <name type="scientific">Viridothelium virens</name>
    <name type="common">Speckled blister lichen</name>
    <name type="synonym">Trypethelium virens</name>
    <dbReference type="NCBI Taxonomy" id="1048519"/>
    <lineage>
        <taxon>Eukaryota</taxon>
        <taxon>Fungi</taxon>
        <taxon>Dikarya</taxon>
        <taxon>Ascomycota</taxon>
        <taxon>Pezizomycotina</taxon>
        <taxon>Dothideomycetes</taxon>
        <taxon>Dothideomycetes incertae sedis</taxon>
        <taxon>Trypetheliales</taxon>
        <taxon>Trypetheliaceae</taxon>
        <taxon>Viridothelium</taxon>
    </lineage>
</organism>
<dbReference type="InterPro" id="IPR051783">
    <property type="entry name" value="NAD(P)-dependent_oxidoreduct"/>
</dbReference>
<dbReference type="Pfam" id="PF01370">
    <property type="entry name" value="Epimerase"/>
    <property type="match status" value="1"/>
</dbReference>
<dbReference type="EMBL" id="ML991826">
    <property type="protein sequence ID" value="KAF2231497.1"/>
    <property type="molecule type" value="Genomic_DNA"/>
</dbReference>
<dbReference type="GO" id="GO:0004029">
    <property type="term" value="F:aldehyde dehydrogenase (NAD+) activity"/>
    <property type="evidence" value="ECO:0007669"/>
    <property type="project" value="TreeGrafter"/>
</dbReference>
<dbReference type="InterPro" id="IPR036291">
    <property type="entry name" value="NAD(P)-bd_dom_sf"/>
</dbReference>
<reference evidence="2" key="1">
    <citation type="journal article" date="2020" name="Stud. Mycol.">
        <title>101 Dothideomycetes genomes: a test case for predicting lifestyles and emergence of pathogens.</title>
        <authorList>
            <person name="Haridas S."/>
            <person name="Albert R."/>
            <person name="Binder M."/>
            <person name="Bloem J."/>
            <person name="Labutti K."/>
            <person name="Salamov A."/>
            <person name="Andreopoulos B."/>
            <person name="Baker S."/>
            <person name="Barry K."/>
            <person name="Bills G."/>
            <person name="Bluhm B."/>
            <person name="Cannon C."/>
            <person name="Castanera R."/>
            <person name="Culley D."/>
            <person name="Daum C."/>
            <person name="Ezra D."/>
            <person name="Gonzalez J."/>
            <person name="Henrissat B."/>
            <person name="Kuo A."/>
            <person name="Liang C."/>
            <person name="Lipzen A."/>
            <person name="Lutzoni F."/>
            <person name="Magnuson J."/>
            <person name="Mondo S."/>
            <person name="Nolan M."/>
            <person name="Ohm R."/>
            <person name="Pangilinan J."/>
            <person name="Park H.-J."/>
            <person name="Ramirez L."/>
            <person name="Alfaro M."/>
            <person name="Sun H."/>
            <person name="Tritt A."/>
            <person name="Yoshinaga Y."/>
            <person name="Zwiers L.-H."/>
            <person name="Turgeon B."/>
            <person name="Goodwin S."/>
            <person name="Spatafora J."/>
            <person name="Crous P."/>
            <person name="Grigoriev I."/>
        </authorList>
    </citation>
    <scope>NUCLEOTIDE SEQUENCE</scope>
    <source>
        <strain evidence="2">Tuck. ex Michener</strain>
    </source>
</reference>
<dbReference type="Proteomes" id="UP000800092">
    <property type="component" value="Unassembled WGS sequence"/>
</dbReference>
<dbReference type="PANTHER" id="PTHR48079:SF5">
    <property type="entry name" value="DEPENDENT EPIMERASE_DEHYDRATASE, PUTATIVE (AFU_ORTHOLOGUE AFUA_7G00180)-RELATED"/>
    <property type="match status" value="1"/>
</dbReference>
<accession>A0A6A6H0U2</accession>